<evidence type="ECO:0000313" key="3">
    <source>
        <dbReference type="Proteomes" id="UP000030445"/>
    </source>
</evidence>
<dbReference type="RefSeq" id="WP_072014685.1">
    <property type="nucleotide sequence ID" value="NZ_CP138951.1"/>
</dbReference>
<keyword evidence="1" id="KW-0472">Membrane</keyword>
<dbReference type="AlphaFoldDB" id="A0A0A2A904"/>
<evidence type="ECO:0000256" key="1">
    <source>
        <dbReference type="SAM" id="Phobius"/>
    </source>
</evidence>
<protein>
    <submittedName>
        <fullName evidence="2">Uncharacterized protein</fullName>
    </submittedName>
</protein>
<dbReference type="EMBL" id="JNAM01000005">
    <property type="protein sequence ID" value="KGF98382.1"/>
    <property type="molecule type" value="Genomic_DNA"/>
</dbReference>
<reference evidence="3" key="1">
    <citation type="journal article" date="2014" name="Sci. Data">
        <title>Genomes of diverse isolates of the marine cyanobacterium Prochlorococcus.</title>
        <authorList>
            <person name="Biller S."/>
            <person name="Berube P."/>
            <person name="Thompson J."/>
            <person name="Kelly L."/>
            <person name="Roggensack S."/>
            <person name="Awad L."/>
            <person name="Roache-Johnson K."/>
            <person name="Ding H."/>
            <person name="Giovannoni S.J."/>
            <person name="Moore L.R."/>
            <person name="Chisholm S.W."/>
        </authorList>
    </citation>
    <scope>NUCLEOTIDE SEQUENCE [LARGE SCALE GENOMIC DNA]</scope>
    <source>
        <strain evidence="3">MIT 9302</strain>
    </source>
</reference>
<gene>
    <name evidence="2" type="ORF">EU96_0344</name>
</gene>
<dbReference type="STRING" id="74545.EU96_0344"/>
<comment type="caution">
    <text evidence="2">The sequence shown here is derived from an EMBL/GenBank/DDBJ whole genome shotgun (WGS) entry which is preliminary data.</text>
</comment>
<evidence type="ECO:0000313" key="2">
    <source>
        <dbReference type="EMBL" id="KGF98382.1"/>
    </source>
</evidence>
<accession>A0A0A2A904</accession>
<keyword evidence="1" id="KW-0812">Transmembrane</keyword>
<feature type="transmembrane region" description="Helical" evidence="1">
    <location>
        <begin position="18"/>
        <end position="39"/>
    </location>
</feature>
<name>A0A0A2A904_PROMR</name>
<sequence>MSNSDFDKNGLDSYGIHWLQYAAFAFSCFAIFTTWGFFYDEKFHNFIMNIMRVINCSEFNCNGAF</sequence>
<dbReference type="OrthoDB" id="541229at2"/>
<dbReference type="Proteomes" id="UP000030445">
    <property type="component" value="Unassembled WGS sequence"/>
</dbReference>
<proteinExistence type="predicted"/>
<organism evidence="2 3">
    <name type="scientific">Prochlorococcus marinus str. MIT 9302</name>
    <dbReference type="NCBI Taxonomy" id="74545"/>
    <lineage>
        <taxon>Bacteria</taxon>
        <taxon>Bacillati</taxon>
        <taxon>Cyanobacteriota</taxon>
        <taxon>Cyanophyceae</taxon>
        <taxon>Synechococcales</taxon>
        <taxon>Prochlorococcaceae</taxon>
        <taxon>Prochlorococcus</taxon>
    </lineage>
</organism>
<keyword evidence="1" id="KW-1133">Transmembrane helix</keyword>